<feature type="compositionally biased region" description="Polar residues" evidence="1">
    <location>
        <begin position="1"/>
        <end position="22"/>
    </location>
</feature>
<comment type="caution">
    <text evidence="2">The sequence shown here is derived from an EMBL/GenBank/DDBJ whole genome shotgun (WGS) entry which is preliminary data.</text>
</comment>
<name>A0A9D4U9B8_ADICA</name>
<organism evidence="2 3">
    <name type="scientific">Adiantum capillus-veneris</name>
    <name type="common">Maidenhair fern</name>
    <dbReference type="NCBI Taxonomy" id="13818"/>
    <lineage>
        <taxon>Eukaryota</taxon>
        <taxon>Viridiplantae</taxon>
        <taxon>Streptophyta</taxon>
        <taxon>Embryophyta</taxon>
        <taxon>Tracheophyta</taxon>
        <taxon>Polypodiopsida</taxon>
        <taxon>Polypodiidae</taxon>
        <taxon>Polypodiales</taxon>
        <taxon>Pteridineae</taxon>
        <taxon>Pteridaceae</taxon>
        <taxon>Vittarioideae</taxon>
        <taxon>Adiantum</taxon>
    </lineage>
</organism>
<sequence length="508" mass="54247">MAHCSSTLLHTPPSFATQQSAHVENPQDLLPPRKRLLVGLKQAAAAHPSSSSTPPPPAESLQIEVHVDTTHTSRAPPFSLLLHSPTQSCSSCGGGGVLLHRVPSLAGSSSYHCSSCVLAINKSMYCVLCYQVIEEGSYSSLSPSSGLLTCCRCQRLTHLNCALKLWSPSLEGAGLTLCRDCYTRNNGQFRESLVRNQIKIGSGWRFKEAIVSAGKVKLPLVDMQELVAARIVAIMAKKAAMGARQKAEILAKAAACAAMTAKAALDNVYKFSQRESAVSCNYDVADVSTAHKDDGTAAAPKTPKSLKRRALSAIVASEMLSKKDGAMANHMVTTEYPEGKRIRTSLDSESAEAKQSSCALAVEEPSRCATQRARLAAKRRKTLTALGLQKPMHTSKVGVQKRSSLASRKSKKASFLSKGKLGAIVSHVLASNRLSKSTLKSHSCKLRNLGPHCTILDDAVGKGVQKKRQSMGVMTLGTDHLLDESLPILRGAIASTDALRSSRRGEGI</sequence>
<gene>
    <name evidence="2" type="ORF">GOP47_0022287</name>
</gene>
<dbReference type="PANTHER" id="PTHR34451">
    <property type="entry name" value="PHD FINGER FAMILY PROTEIN"/>
    <property type="match status" value="1"/>
</dbReference>
<protein>
    <submittedName>
        <fullName evidence="2">Uncharacterized protein</fullName>
    </submittedName>
</protein>
<dbReference type="Proteomes" id="UP000886520">
    <property type="component" value="Chromosome 21"/>
</dbReference>
<feature type="region of interest" description="Disordered" evidence="1">
    <location>
        <begin position="1"/>
        <end position="30"/>
    </location>
</feature>
<proteinExistence type="predicted"/>
<evidence type="ECO:0000256" key="1">
    <source>
        <dbReference type="SAM" id="MobiDB-lite"/>
    </source>
</evidence>
<reference evidence="2" key="1">
    <citation type="submission" date="2021-01" db="EMBL/GenBank/DDBJ databases">
        <title>Adiantum capillus-veneris genome.</title>
        <authorList>
            <person name="Fang Y."/>
            <person name="Liao Q."/>
        </authorList>
    </citation>
    <scope>NUCLEOTIDE SEQUENCE</scope>
    <source>
        <strain evidence="2">H3</strain>
        <tissue evidence="2">Leaf</tissue>
    </source>
</reference>
<dbReference type="AlphaFoldDB" id="A0A9D4U9B8"/>
<accession>A0A9D4U9B8</accession>
<dbReference type="EMBL" id="JABFUD020000021">
    <property type="protein sequence ID" value="KAI5063740.1"/>
    <property type="molecule type" value="Genomic_DNA"/>
</dbReference>
<evidence type="ECO:0000313" key="3">
    <source>
        <dbReference type="Proteomes" id="UP000886520"/>
    </source>
</evidence>
<dbReference type="OrthoDB" id="1932778at2759"/>
<evidence type="ECO:0000313" key="2">
    <source>
        <dbReference type="EMBL" id="KAI5063740.1"/>
    </source>
</evidence>
<keyword evidence="3" id="KW-1185">Reference proteome</keyword>
<dbReference type="PANTHER" id="PTHR34451:SF7">
    <property type="entry name" value="PHD FINGER FAMILY PROTEIN"/>
    <property type="match status" value="1"/>
</dbReference>